<keyword evidence="3" id="KW-1185">Reference proteome</keyword>
<feature type="non-terminal residue" evidence="2">
    <location>
        <position position="1"/>
    </location>
</feature>
<feature type="compositionally biased region" description="Polar residues" evidence="1">
    <location>
        <begin position="30"/>
        <end position="39"/>
    </location>
</feature>
<comment type="caution">
    <text evidence="2">The sequence shown here is derived from an EMBL/GenBank/DDBJ whole genome shotgun (WGS) entry which is preliminary data.</text>
</comment>
<organism evidence="2 3">
    <name type="scientific">Chelydra serpentina</name>
    <name type="common">Snapping turtle</name>
    <name type="synonym">Testudo serpentina</name>
    <dbReference type="NCBI Taxonomy" id="8475"/>
    <lineage>
        <taxon>Eukaryota</taxon>
        <taxon>Metazoa</taxon>
        <taxon>Chordata</taxon>
        <taxon>Craniata</taxon>
        <taxon>Vertebrata</taxon>
        <taxon>Euteleostomi</taxon>
        <taxon>Archelosauria</taxon>
        <taxon>Testudinata</taxon>
        <taxon>Testudines</taxon>
        <taxon>Cryptodira</taxon>
        <taxon>Durocryptodira</taxon>
        <taxon>Americhelydia</taxon>
        <taxon>Chelydroidea</taxon>
        <taxon>Chelydridae</taxon>
        <taxon>Chelydra</taxon>
    </lineage>
</organism>
<sequence length="264" mass="28157">VLAASPSPSQRPDTTLVYPDQSEAPGPESVSGQSRLVSSTERGREGGRRTRGGDVCVSPCACPSACTPGMGAPVTPACLLLLLHLTAGTSAEPHYVVVIPAELYHPHTGTVSVHLSDLNETVRVSVRLERGDGPSALTLLEREVQEPRLHENVRFQVPAPSGGSRKWRSCTSRSGEMPCSSLSGRKCCCGRWSPAPLCRRTRPSTSRDRQVRGQELLEGVSWGPRPLGRTPGIWGQAGGLVRDSGLSLLGPCLHPARGEKRPKP</sequence>
<evidence type="ECO:0000256" key="1">
    <source>
        <dbReference type="SAM" id="MobiDB-lite"/>
    </source>
</evidence>
<evidence type="ECO:0000313" key="3">
    <source>
        <dbReference type="Proteomes" id="UP000765507"/>
    </source>
</evidence>
<dbReference type="EMBL" id="JAHGAV010000337">
    <property type="protein sequence ID" value="KAG6926230.1"/>
    <property type="molecule type" value="Genomic_DNA"/>
</dbReference>
<feature type="compositionally biased region" description="Basic and acidic residues" evidence="1">
    <location>
        <begin position="41"/>
        <end position="52"/>
    </location>
</feature>
<dbReference type="Proteomes" id="UP000765507">
    <property type="component" value="Unassembled WGS sequence"/>
</dbReference>
<evidence type="ECO:0000313" key="2">
    <source>
        <dbReference type="EMBL" id="KAG6926230.1"/>
    </source>
</evidence>
<gene>
    <name evidence="2" type="ORF">G0U57_012465</name>
</gene>
<accession>A0A8T1SBI0</accession>
<proteinExistence type="predicted"/>
<dbReference type="AlphaFoldDB" id="A0A8T1SBI0"/>
<feature type="compositionally biased region" description="Polar residues" evidence="1">
    <location>
        <begin position="1"/>
        <end position="13"/>
    </location>
</feature>
<feature type="region of interest" description="Disordered" evidence="1">
    <location>
        <begin position="1"/>
        <end position="53"/>
    </location>
</feature>
<protein>
    <submittedName>
        <fullName evidence="2">Uncharacterized protein</fullName>
    </submittedName>
</protein>
<name>A0A8T1SBI0_CHESE</name>
<reference evidence="2 3" key="1">
    <citation type="journal article" date="2020" name="G3 (Bethesda)">
        <title>Draft Genome of the Common Snapping Turtle, Chelydra serpentina, a Model for Phenotypic Plasticity in Reptiles.</title>
        <authorList>
            <person name="Das D."/>
            <person name="Singh S.K."/>
            <person name="Bierstedt J."/>
            <person name="Erickson A."/>
            <person name="Galli G.L.J."/>
            <person name="Crossley D.A. 2nd"/>
            <person name="Rhen T."/>
        </authorList>
    </citation>
    <scope>NUCLEOTIDE SEQUENCE [LARGE SCALE GENOMIC DNA]</scope>
    <source>
        <strain evidence="2">KW</strain>
    </source>
</reference>